<feature type="compositionally biased region" description="Polar residues" evidence="1">
    <location>
        <begin position="397"/>
        <end position="415"/>
    </location>
</feature>
<dbReference type="InterPro" id="IPR011009">
    <property type="entry name" value="Kinase-like_dom_sf"/>
</dbReference>
<sequence>MPELSVATTRGSEQFFMSGEKKDITTAVITSVEGVEYDVSVSSSDEGKSILKDRAKAAYVLSHSKTAVGLSFALESYTLFVPGEGADSSTGTNAVYITPHIDGDAVALKNLTSEQCAAAGTAIAAIHRLRGGFLRAVKYRSYTAESIQKQLTGWMHSLESAGHIPSEIIHNWKNIIATEGLWNFTCCPVHGGFHNGDLIFMSDSVNALRHWENMQISDPARDLAWIYTHLNKAHRDSFIAAYSRVMGNRLDNMIWLRAGLWTQMEQVGEYMRALTQADTAKILAFKSQVNSLAHQIARNNPKRQPIEKKTTLTVGDLLENPQAAQGKAETRVKGGASRKPAGQTRFIADSGMRSGDIAQAPQRAEMSSDSTDNAVNLHASQSQAAPLPPQSAAQSPRKNWNVTPRQSENFSYSSDNQHRINAQDVADSLEAPVVSNVSPEVEEHLNSATIAMQSQSAAAAAQHAQEGLTYTSQRSYMAVNSMGFVMDSSHSTNVNDEEDDSGSGESEIIQDDIETTVFAAQENTDGDSDQQVD</sequence>
<dbReference type="SUPFAM" id="SSF56112">
    <property type="entry name" value="Protein kinase-like (PK-like)"/>
    <property type="match status" value="1"/>
</dbReference>
<feature type="region of interest" description="Disordered" evidence="1">
    <location>
        <begin position="487"/>
        <end position="533"/>
    </location>
</feature>
<feature type="domain" description="Aminoglycoside phosphotransferase" evidence="2">
    <location>
        <begin position="94"/>
        <end position="244"/>
    </location>
</feature>
<feature type="compositionally biased region" description="Acidic residues" evidence="1">
    <location>
        <begin position="495"/>
        <end position="514"/>
    </location>
</feature>
<dbReference type="EMBL" id="PKGU01000002">
    <property type="protein sequence ID" value="PKZ15541.1"/>
    <property type="molecule type" value="Genomic_DNA"/>
</dbReference>
<accession>A0A2I1M5Z6</accession>
<feature type="compositionally biased region" description="Low complexity" evidence="1">
    <location>
        <begin position="380"/>
        <end position="396"/>
    </location>
</feature>
<dbReference type="Proteomes" id="UP000242263">
    <property type="component" value="Unassembled WGS sequence"/>
</dbReference>
<evidence type="ECO:0000313" key="4">
    <source>
        <dbReference type="Proteomes" id="UP000242263"/>
    </source>
</evidence>
<feature type="region of interest" description="Disordered" evidence="1">
    <location>
        <begin position="320"/>
        <end position="354"/>
    </location>
</feature>
<evidence type="ECO:0000313" key="3">
    <source>
        <dbReference type="EMBL" id="PKZ15541.1"/>
    </source>
</evidence>
<name>A0A2I1M5Z6_9BIFI</name>
<dbReference type="GO" id="GO:0016740">
    <property type="term" value="F:transferase activity"/>
    <property type="evidence" value="ECO:0007669"/>
    <property type="project" value="UniProtKB-KW"/>
</dbReference>
<dbReference type="InterPro" id="IPR002575">
    <property type="entry name" value="Aminoglycoside_PTrfase"/>
</dbReference>
<dbReference type="Gene3D" id="3.90.1200.10">
    <property type="match status" value="1"/>
</dbReference>
<feature type="region of interest" description="Disordered" evidence="1">
    <location>
        <begin position="380"/>
        <end position="415"/>
    </location>
</feature>
<organism evidence="3 4">
    <name type="scientific">Alloscardovia omnicolens</name>
    <dbReference type="NCBI Taxonomy" id="419015"/>
    <lineage>
        <taxon>Bacteria</taxon>
        <taxon>Bacillati</taxon>
        <taxon>Actinomycetota</taxon>
        <taxon>Actinomycetes</taxon>
        <taxon>Bifidobacteriales</taxon>
        <taxon>Bifidobacteriaceae</taxon>
        <taxon>Alloscardovia</taxon>
    </lineage>
</organism>
<keyword evidence="3" id="KW-0808">Transferase</keyword>
<comment type="caution">
    <text evidence="3">The sequence shown here is derived from an EMBL/GenBank/DDBJ whole genome shotgun (WGS) entry which is preliminary data.</text>
</comment>
<evidence type="ECO:0000256" key="1">
    <source>
        <dbReference type="SAM" id="MobiDB-lite"/>
    </source>
</evidence>
<feature type="compositionally biased region" description="Acidic residues" evidence="1">
    <location>
        <begin position="524"/>
        <end position="533"/>
    </location>
</feature>
<dbReference type="Pfam" id="PF01636">
    <property type="entry name" value="APH"/>
    <property type="match status" value="1"/>
</dbReference>
<protein>
    <submittedName>
        <fullName evidence="3">Phosphotransferase</fullName>
    </submittedName>
</protein>
<proteinExistence type="predicted"/>
<gene>
    <name evidence="3" type="ORF">CYJ32_04020</name>
</gene>
<reference evidence="3 4" key="1">
    <citation type="submission" date="2017-12" db="EMBL/GenBank/DDBJ databases">
        <title>Phylogenetic diversity of female urinary microbiome.</title>
        <authorList>
            <person name="Thomas-White K."/>
            <person name="Wolfe A.J."/>
        </authorList>
    </citation>
    <scope>NUCLEOTIDE SEQUENCE [LARGE SCALE GENOMIC DNA]</scope>
    <source>
        <strain evidence="3 4">UMB0064</strain>
    </source>
</reference>
<evidence type="ECO:0000259" key="2">
    <source>
        <dbReference type="Pfam" id="PF01636"/>
    </source>
</evidence>
<dbReference type="AlphaFoldDB" id="A0A2I1M5Z6"/>